<dbReference type="RefSeq" id="WP_041504710.1">
    <property type="nucleotide sequence ID" value="NZ_JPIU01000023.1"/>
</dbReference>
<feature type="transmembrane region" description="Helical" evidence="1">
    <location>
        <begin position="7"/>
        <end position="26"/>
    </location>
</feature>
<evidence type="ECO:0000313" key="2">
    <source>
        <dbReference type="EMBL" id="KIO47391.1"/>
    </source>
</evidence>
<evidence type="ECO:0008006" key="4">
    <source>
        <dbReference type="Google" id="ProtNLM"/>
    </source>
</evidence>
<proteinExistence type="predicted"/>
<reference evidence="2 3" key="1">
    <citation type="submission" date="2014-07" db="EMBL/GenBank/DDBJ databases">
        <title>Porphyromonadaceae bacterium OUH 308042 = ATCC BAA-2681 = DSM 28342 draft genome.</title>
        <authorList>
            <person name="Sydenham T.V."/>
            <person name="Hasman H."/>
            <person name="Justensen U.S."/>
        </authorList>
    </citation>
    <scope>NUCLEOTIDE SEQUENCE [LARGE SCALE GENOMIC DNA]</scope>
    <source>
        <strain evidence="2 3">OUH 308042</strain>
    </source>
</reference>
<comment type="caution">
    <text evidence="2">The sequence shown here is derived from an EMBL/GenBank/DDBJ whole genome shotgun (WGS) entry which is preliminary data.</text>
</comment>
<dbReference type="PANTHER" id="PTHR30441">
    <property type="entry name" value="DUF748 DOMAIN-CONTAINING PROTEIN"/>
    <property type="match status" value="1"/>
</dbReference>
<accession>A0A0C3RIQ9</accession>
<dbReference type="Proteomes" id="UP000031980">
    <property type="component" value="Unassembled WGS sequence"/>
</dbReference>
<keyword evidence="1" id="KW-0472">Membrane</keyword>
<dbReference type="PANTHER" id="PTHR30441:SF8">
    <property type="entry name" value="DUF748 DOMAIN-CONTAINING PROTEIN"/>
    <property type="match status" value="1"/>
</dbReference>
<dbReference type="EMBL" id="JPIU01000023">
    <property type="protein sequence ID" value="KIO47391.1"/>
    <property type="molecule type" value="Genomic_DNA"/>
</dbReference>
<dbReference type="InterPro" id="IPR052894">
    <property type="entry name" value="AsmA-related"/>
</dbReference>
<dbReference type="InterPro" id="IPR008023">
    <property type="entry name" value="DUF748"/>
</dbReference>
<keyword evidence="3" id="KW-1185">Reference proteome</keyword>
<organism evidence="2 3">
    <name type="scientific">Sanguibacteroides justesenii</name>
    <dbReference type="NCBI Taxonomy" id="1547597"/>
    <lineage>
        <taxon>Bacteria</taxon>
        <taxon>Pseudomonadati</taxon>
        <taxon>Bacteroidota</taxon>
        <taxon>Bacteroidia</taxon>
        <taxon>Bacteroidales</taxon>
        <taxon>Porphyromonadaceae</taxon>
        <taxon>Sanguibacteroides</taxon>
    </lineage>
</organism>
<evidence type="ECO:0000256" key="1">
    <source>
        <dbReference type="SAM" id="Phobius"/>
    </source>
</evidence>
<gene>
    <name evidence="2" type="ORF">BA92_01050</name>
</gene>
<evidence type="ECO:0000313" key="3">
    <source>
        <dbReference type="Proteomes" id="UP000031980"/>
    </source>
</evidence>
<dbReference type="GO" id="GO:0005886">
    <property type="term" value="C:plasma membrane"/>
    <property type="evidence" value="ECO:0007669"/>
    <property type="project" value="TreeGrafter"/>
</dbReference>
<sequence length="747" mass="84101">MKKITKIIIITLVIFFSLIIIGILIAPPIAKNYINKHGKELIGRKVTIEKLYANLFTGYNRICGFTLYETNDSDTFISFDTLVVDLSLYRLIVNELRINEISLINPKVNLWQKGETFNFTDLLKKHSTDTLTAPEDTTSNTSSLAIAIYNINLAGGHIRYKDLIRNSLWDMEDMNLRIPGVYFSGQNTDVGINLNFSNGGSLQTQTQYNLTDGEYLVHLNLNNFAIDNLQAYLADYVKIGRLNGSLSADLEIAGNTNHIMDISIKGLTSLRELHITDEKAQKIVSIDSVGLDIEEINPGTAKFRFNALAIHKFSSSFELYSDHNNYTAFLKEESGTPADTVPETPTAAPDTTAIPMDLRLGKLAVTESDFTFNDHTLHKPFSFRMDKLSIISDTLTLSGVNHIRLQTKLPDGGSAYINWKGKLDDISNLDLTLAIKNLNLIEFTPYCLQYFGYPIRKGNLAFTSINTVKKSQLEGRNSLDVFACELENKQKGLKVEYNLPLKTALYLIKDKNDKINMNLPVSGNISSPEFSYRKLIFKTLTNLLIKVAVSPVSFLANSLGFSPDKLSSIPLTATQWDFTSEQYSTFNALTELIKAKPDMTLTLEQEIDREAAYNEIALFDIKKDYYLSLHSEKSDTTLQAIDYAKIMEIETKDPNFNSYLNSKVDPSISTLSVQEKTRSLLSATFVESQINRLIELRNRQTFNYLTTQGIPADHLKVTTSQATDYSGKHQYKINLVLEEDQQSEITE</sequence>
<dbReference type="Pfam" id="PF05359">
    <property type="entry name" value="DUF748"/>
    <property type="match status" value="1"/>
</dbReference>
<protein>
    <recommendedName>
        <fullName evidence="4">DUF748 domain-containing protein</fullName>
    </recommendedName>
</protein>
<name>A0A0C3RIQ9_9PORP</name>
<keyword evidence="1" id="KW-0812">Transmembrane</keyword>
<keyword evidence="1" id="KW-1133">Transmembrane helix</keyword>
<dbReference type="GO" id="GO:0090313">
    <property type="term" value="P:regulation of protein targeting to membrane"/>
    <property type="evidence" value="ECO:0007669"/>
    <property type="project" value="TreeGrafter"/>
</dbReference>
<dbReference type="AlphaFoldDB" id="A0A0C3RIQ9"/>